<dbReference type="AlphaFoldDB" id="A0A1M5V553"/>
<gene>
    <name evidence="2" type="ORF">SAMN02745124_01490</name>
</gene>
<evidence type="ECO:0000313" key="3">
    <source>
        <dbReference type="Proteomes" id="UP000184139"/>
    </source>
</evidence>
<keyword evidence="1" id="KW-0472">Membrane</keyword>
<keyword evidence="1" id="KW-1133">Transmembrane helix</keyword>
<reference evidence="2 3" key="1">
    <citation type="submission" date="2016-11" db="EMBL/GenBank/DDBJ databases">
        <authorList>
            <person name="Jaros S."/>
            <person name="Januszkiewicz K."/>
            <person name="Wedrychowicz H."/>
        </authorList>
    </citation>
    <scope>NUCLEOTIDE SEQUENCE [LARGE SCALE GENOMIC DNA]</scope>
    <source>
        <strain evidence="2 3">DSM 9705</strain>
    </source>
</reference>
<accession>A0A1M5V553</accession>
<protein>
    <submittedName>
        <fullName evidence="2">Uncharacterized protein</fullName>
    </submittedName>
</protein>
<evidence type="ECO:0000313" key="2">
    <source>
        <dbReference type="EMBL" id="SHH70298.1"/>
    </source>
</evidence>
<name>A0A1M5V553_9BACT</name>
<dbReference type="Proteomes" id="UP000184139">
    <property type="component" value="Unassembled WGS sequence"/>
</dbReference>
<evidence type="ECO:0000256" key="1">
    <source>
        <dbReference type="SAM" id="Phobius"/>
    </source>
</evidence>
<sequence length="173" mass="19315">MNGEDHEFFGYMLSGLQRAQLLFVHLIVLISIAGCSTGPKKRFFIDGEEMAWSEMNVAQRKHHMEQVVLPIAGSVFQSWRPGEYDEIGCTLCHGAGAASEDFRMPTVHLPRLSGELFLGREFRDYPETTGLKLDRLVPEMAAALGKDEFSLITRRGFGCYSCHLGPEGPMFGN</sequence>
<dbReference type="STRING" id="1121409.SAMN02745124_01490"/>
<organism evidence="2 3">
    <name type="scientific">Desulfofustis glycolicus DSM 9705</name>
    <dbReference type="NCBI Taxonomy" id="1121409"/>
    <lineage>
        <taxon>Bacteria</taxon>
        <taxon>Pseudomonadati</taxon>
        <taxon>Thermodesulfobacteriota</taxon>
        <taxon>Desulfobulbia</taxon>
        <taxon>Desulfobulbales</taxon>
        <taxon>Desulfocapsaceae</taxon>
        <taxon>Desulfofustis</taxon>
    </lineage>
</organism>
<dbReference type="EMBL" id="FQXS01000007">
    <property type="protein sequence ID" value="SHH70298.1"/>
    <property type="molecule type" value="Genomic_DNA"/>
</dbReference>
<keyword evidence="1" id="KW-0812">Transmembrane</keyword>
<keyword evidence="3" id="KW-1185">Reference proteome</keyword>
<feature type="transmembrane region" description="Helical" evidence="1">
    <location>
        <begin position="20"/>
        <end position="38"/>
    </location>
</feature>
<proteinExistence type="predicted"/>
<dbReference type="RefSeq" id="WP_244155807.1">
    <property type="nucleotide sequence ID" value="NZ_FQXS01000007.1"/>
</dbReference>